<dbReference type="AlphaFoldDB" id="A0A5C6CLE5"/>
<dbReference type="EMBL" id="SJPT01000003">
    <property type="protein sequence ID" value="TWU24387.1"/>
    <property type="molecule type" value="Genomic_DNA"/>
</dbReference>
<organism evidence="1 2">
    <name type="scientific">Novipirellula galeiformis</name>
    <dbReference type="NCBI Taxonomy" id="2528004"/>
    <lineage>
        <taxon>Bacteria</taxon>
        <taxon>Pseudomonadati</taxon>
        <taxon>Planctomycetota</taxon>
        <taxon>Planctomycetia</taxon>
        <taxon>Pirellulales</taxon>
        <taxon>Pirellulaceae</taxon>
        <taxon>Novipirellula</taxon>
    </lineage>
</organism>
<reference evidence="1 2" key="1">
    <citation type="submission" date="2019-02" db="EMBL/GenBank/DDBJ databases">
        <title>Deep-cultivation of Planctomycetes and their phenomic and genomic characterization uncovers novel biology.</title>
        <authorList>
            <person name="Wiegand S."/>
            <person name="Jogler M."/>
            <person name="Boedeker C."/>
            <person name="Pinto D."/>
            <person name="Vollmers J."/>
            <person name="Rivas-Marin E."/>
            <person name="Kohn T."/>
            <person name="Peeters S.H."/>
            <person name="Heuer A."/>
            <person name="Rast P."/>
            <person name="Oberbeckmann S."/>
            <person name="Bunk B."/>
            <person name="Jeske O."/>
            <person name="Meyerdierks A."/>
            <person name="Storesund J.E."/>
            <person name="Kallscheuer N."/>
            <person name="Luecker S."/>
            <person name="Lage O.M."/>
            <person name="Pohl T."/>
            <person name="Merkel B.J."/>
            <person name="Hornburger P."/>
            <person name="Mueller R.-W."/>
            <person name="Bruemmer F."/>
            <person name="Labrenz M."/>
            <person name="Spormann A.M."/>
            <person name="Op Den Camp H."/>
            <person name="Overmann J."/>
            <person name="Amann R."/>
            <person name="Jetten M.S.M."/>
            <person name="Mascher T."/>
            <person name="Medema M.H."/>
            <person name="Devos D.P."/>
            <person name="Kaster A.-K."/>
            <person name="Ovreas L."/>
            <person name="Rohde M."/>
            <person name="Galperin M.Y."/>
            <person name="Jogler C."/>
        </authorList>
    </citation>
    <scope>NUCLEOTIDE SEQUENCE [LARGE SCALE GENOMIC DNA]</scope>
    <source>
        <strain evidence="1 2">Pla52o</strain>
    </source>
</reference>
<sequence>MRHIGFCGRDEIAVGVTGRIHRSIALCPGEALSGNPGPCSYRSVQHPLAVGVTR</sequence>
<evidence type="ECO:0000313" key="2">
    <source>
        <dbReference type="Proteomes" id="UP000316304"/>
    </source>
</evidence>
<dbReference type="Proteomes" id="UP000316304">
    <property type="component" value="Unassembled WGS sequence"/>
</dbReference>
<proteinExistence type="predicted"/>
<accession>A0A5C6CLE5</accession>
<evidence type="ECO:0000313" key="1">
    <source>
        <dbReference type="EMBL" id="TWU24387.1"/>
    </source>
</evidence>
<gene>
    <name evidence="1" type="ORF">Pla52o_23140</name>
</gene>
<comment type="caution">
    <text evidence="1">The sequence shown here is derived from an EMBL/GenBank/DDBJ whole genome shotgun (WGS) entry which is preliminary data.</text>
</comment>
<keyword evidence="2" id="KW-1185">Reference proteome</keyword>
<name>A0A5C6CLE5_9BACT</name>
<protein>
    <submittedName>
        <fullName evidence="1">Uncharacterized protein</fullName>
    </submittedName>
</protein>